<dbReference type="OMA" id="YLATHMP"/>
<dbReference type="STRING" id="1365484.W6Q3W4"/>
<proteinExistence type="inferred from homology"/>
<reference evidence="3" key="1">
    <citation type="journal article" date="2014" name="Nat. Commun.">
        <title>Multiple recent horizontal transfers of a large genomic region in cheese making fungi.</title>
        <authorList>
            <person name="Cheeseman K."/>
            <person name="Ropars J."/>
            <person name="Renault P."/>
            <person name="Dupont J."/>
            <person name="Gouzy J."/>
            <person name="Branca A."/>
            <person name="Abraham A.L."/>
            <person name="Ceppi M."/>
            <person name="Conseiller E."/>
            <person name="Debuchy R."/>
            <person name="Malagnac F."/>
            <person name="Goarin A."/>
            <person name="Silar P."/>
            <person name="Lacoste S."/>
            <person name="Sallet E."/>
            <person name="Bensimon A."/>
            <person name="Giraud T."/>
            <person name="Brygoo Y."/>
        </authorList>
    </citation>
    <scope>NUCLEOTIDE SEQUENCE [LARGE SCALE GENOMIC DNA]</scope>
    <source>
        <strain evidence="3">FM164</strain>
    </source>
</reference>
<dbReference type="SUPFAM" id="SSF54909">
    <property type="entry name" value="Dimeric alpha+beta barrel"/>
    <property type="match status" value="1"/>
</dbReference>
<keyword evidence="4" id="KW-1185">Reference proteome</keyword>
<dbReference type="OrthoDB" id="4892971at2759"/>
<dbReference type="NCBIfam" id="TIGR02118">
    <property type="entry name" value="EthD family reductase"/>
    <property type="match status" value="1"/>
</dbReference>
<evidence type="ECO:0000259" key="2">
    <source>
        <dbReference type="Pfam" id="PF07110"/>
    </source>
</evidence>
<organism evidence="3 4">
    <name type="scientific">Penicillium roqueforti (strain FM164)</name>
    <dbReference type="NCBI Taxonomy" id="1365484"/>
    <lineage>
        <taxon>Eukaryota</taxon>
        <taxon>Fungi</taxon>
        <taxon>Dikarya</taxon>
        <taxon>Ascomycota</taxon>
        <taxon>Pezizomycotina</taxon>
        <taxon>Eurotiomycetes</taxon>
        <taxon>Eurotiomycetidae</taxon>
        <taxon>Eurotiales</taxon>
        <taxon>Aspergillaceae</taxon>
        <taxon>Penicillium</taxon>
    </lineage>
</organism>
<dbReference type="PANTHER" id="PTHR40260">
    <property type="entry name" value="BLR8190 PROTEIN"/>
    <property type="match status" value="1"/>
</dbReference>
<gene>
    <name evidence="3" type="ORF">PROQFM164_S02g000811</name>
</gene>
<dbReference type="InterPro" id="IPR011008">
    <property type="entry name" value="Dimeric_a/b-barrel"/>
</dbReference>
<protein>
    <submittedName>
        <fullName evidence="3">Dimeric alpha-beta barrel</fullName>
    </submittedName>
</protein>
<comment type="similarity">
    <text evidence="1">Belongs to the tpcK family.</text>
</comment>
<evidence type="ECO:0000256" key="1">
    <source>
        <dbReference type="ARBA" id="ARBA00005986"/>
    </source>
</evidence>
<dbReference type="Proteomes" id="UP000030686">
    <property type="component" value="Unassembled WGS sequence"/>
</dbReference>
<dbReference type="EMBL" id="HG792016">
    <property type="protein sequence ID" value="CDM30661.1"/>
    <property type="molecule type" value="Genomic_DNA"/>
</dbReference>
<dbReference type="PANTHER" id="PTHR40260:SF2">
    <property type="entry name" value="BLR8190 PROTEIN"/>
    <property type="match status" value="1"/>
</dbReference>
<dbReference type="InterPro" id="IPR009799">
    <property type="entry name" value="EthD_dom"/>
</dbReference>
<evidence type="ECO:0000313" key="3">
    <source>
        <dbReference type="EMBL" id="CDM30661.1"/>
    </source>
</evidence>
<feature type="domain" description="EthD" evidence="2">
    <location>
        <begin position="19"/>
        <end position="93"/>
    </location>
</feature>
<name>W6Q3W4_PENRF</name>
<dbReference type="Gene3D" id="3.30.70.100">
    <property type="match status" value="1"/>
</dbReference>
<evidence type="ECO:0000313" key="4">
    <source>
        <dbReference type="Proteomes" id="UP000030686"/>
    </source>
</evidence>
<sequence>MTHTVLVMYPNEVDVHFDETYYMKTHVPLIENIWKSHGLISWHVTKFTTALDGSRPQYLVITTLQWESEESVKAALQNPASAGVFADVPNFTNVKPITLAGSEL</sequence>
<dbReference type="Pfam" id="PF07110">
    <property type="entry name" value="EthD"/>
    <property type="match status" value="1"/>
</dbReference>
<dbReference type="GO" id="GO:0016491">
    <property type="term" value="F:oxidoreductase activity"/>
    <property type="evidence" value="ECO:0007669"/>
    <property type="project" value="InterPro"/>
</dbReference>
<dbReference type="AlphaFoldDB" id="W6Q3W4"/>
<accession>W6Q3W4</accession>